<feature type="region of interest" description="Disordered" evidence="1">
    <location>
        <begin position="159"/>
        <end position="181"/>
    </location>
</feature>
<feature type="compositionally biased region" description="Basic residues" evidence="1">
    <location>
        <begin position="159"/>
        <end position="171"/>
    </location>
</feature>
<name>A0ABQ8STL0_PERAM</name>
<evidence type="ECO:0000313" key="3">
    <source>
        <dbReference type="Proteomes" id="UP001148838"/>
    </source>
</evidence>
<reference evidence="2 3" key="1">
    <citation type="journal article" date="2022" name="Allergy">
        <title>Genome assembly and annotation of Periplaneta americana reveal a comprehensive cockroach allergen profile.</title>
        <authorList>
            <person name="Wang L."/>
            <person name="Xiong Q."/>
            <person name="Saelim N."/>
            <person name="Wang L."/>
            <person name="Nong W."/>
            <person name="Wan A.T."/>
            <person name="Shi M."/>
            <person name="Liu X."/>
            <person name="Cao Q."/>
            <person name="Hui J.H.L."/>
            <person name="Sookrung N."/>
            <person name="Leung T.F."/>
            <person name="Tungtrongchitr A."/>
            <person name="Tsui S.K.W."/>
        </authorList>
    </citation>
    <scope>NUCLEOTIDE SEQUENCE [LARGE SCALE GENOMIC DNA]</scope>
    <source>
        <strain evidence="2">PWHHKU_190912</strain>
    </source>
</reference>
<keyword evidence="3" id="KW-1185">Reference proteome</keyword>
<gene>
    <name evidence="2" type="ORF">ANN_17241</name>
</gene>
<dbReference type="Proteomes" id="UP001148838">
    <property type="component" value="Unassembled WGS sequence"/>
</dbReference>
<evidence type="ECO:0000313" key="2">
    <source>
        <dbReference type="EMBL" id="KAJ4437106.1"/>
    </source>
</evidence>
<sequence length="181" mass="21132">MAGLCEVGNEPPGSLKASTILREFDPRPRNDEICWEQADFADDFSSLCYTNALWLSNMVYEKLRQMVNVCQRKMERKIMQVTLKDLIRNVDLGKNTDMKDAVQVADELKWNWGGHVTRMPDTQWTFRVTMWDPRIGKRSAGRQKIRWADTFTQRAGKQWTRRARSRSTWKKLSKETSIGGK</sequence>
<organism evidence="2 3">
    <name type="scientific">Periplaneta americana</name>
    <name type="common">American cockroach</name>
    <name type="synonym">Blatta americana</name>
    <dbReference type="NCBI Taxonomy" id="6978"/>
    <lineage>
        <taxon>Eukaryota</taxon>
        <taxon>Metazoa</taxon>
        <taxon>Ecdysozoa</taxon>
        <taxon>Arthropoda</taxon>
        <taxon>Hexapoda</taxon>
        <taxon>Insecta</taxon>
        <taxon>Pterygota</taxon>
        <taxon>Neoptera</taxon>
        <taxon>Polyneoptera</taxon>
        <taxon>Dictyoptera</taxon>
        <taxon>Blattodea</taxon>
        <taxon>Blattoidea</taxon>
        <taxon>Blattidae</taxon>
        <taxon>Blattinae</taxon>
        <taxon>Periplaneta</taxon>
    </lineage>
</organism>
<protein>
    <submittedName>
        <fullName evidence="2">Uncharacterized protein</fullName>
    </submittedName>
</protein>
<comment type="caution">
    <text evidence="2">The sequence shown here is derived from an EMBL/GenBank/DDBJ whole genome shotgun (WGS) entry which is preliminary data.</text>
</comment>
<evidence type="ECO:0000256" key="1">
    <source>
        <dbReference type="SAM" id="MobiDB-lite"/>
    </source>
</evidence>
<dbReference type="EMBL" id="JAJSOF020000021">
    <property type="protein sequence ID" value="KAJ4437106.1"/>
    <property type="molecule type" value="Genomic_DNA"/>
</dbReference>
<proteinExistence type="predicted"/>
<accession>A0ABQ8STL0</accession>